<reference evidence="7" key="1">
    <citation type="submission" date="2021-01" db="EMBL/GenBank/DDBJ databases">
        <authorList>
            <person name="Corre E."/>
            <person name="Pelletier E."/>
            <person name="Niang G."/>
            <person name="Scheremetjew M."/>
            <person name="Finn R."/>
            <person name="Kale V."/>
            <person name="Holt S."/>
            <person name="Cochrane G."/>
            <person name="Meng A."/>
            <person name="Brown T."/>
            <person name="Cohen L."/>
        </authorList>
    </citation>
    <scope>NUCLEOTIDE SEQUENCE</scope>
    <source>
        <strain evidence="7">Ms1</strain>
    </source>
</reference>
<dbReference type="Gene3D" id="1.25.10.10">
    <property type="entry name" value="Leucine-rich Repeat Variant"/>
    <property type="match status" value="1"/>
</dbReference>
<dbReference type="InterPro" id="IPR038497">
    <property type="entry name" value="ATPase_V1-cplx_hsu_C_sf"/>
</dbReference>
<dbReference type="InterPro" id="IPR011989">
    <property type="entry name" value="ARM-like"/>
</dbReference>
<name>A0A7S1CBG2_9STRA</name>
<keyword evidence="4" id="KW-0406">Ion transport</keyword>
<dbReference type="Pfam" id="PF03224">
    <property type="entry name" value="V-ATPase_H_N"/>
    <property type="match status" value="1"/>
</dbReference>
<dbReference type="InterPro" id="IPR004908">
    <property type="entry name" value="ATPase_V1-cplx_hsu"/>
</dbReference>
<evidence type="ECO:0000256" key="2">
    <source>
        <dbReference type="ARBA" id="ARBA00022448"/>
    </source>
</evidence>
<dbReference type="InterPro" id="IPR016024">
    <property type="entry name" value="ARM-type_fold"/>
</dbReference>
<evidence type="ECO:0000256" key="3">
    <source>
        <dbReference type="ARBA" id="ARBA00022781"/>
    </source>
</evidence>
<dbReference type="SMART" id="SM00185">
    <property type="entry name" value="ARM"/>
    <property type="match status" value="2"/>
</dbReference>
<feature type="domain" description="ATPase V1 complex subunit H C-terminal" evidence="6">
    <location>
        <begin position="373"/>
        <end position="484"/>
    </location>
</feature>
<dbReference type="SUPFAM" id="SSF48371">
    <property type="entry name" value="ARM repeat"/>
    <property type="match status" value="1"/>
</dbReference>
<keyword evidence="3" id="KW-0375">Hydrogen ion transport</keyword>
<proteinExistence type="inferred from homology"/>
<feature type="region of interest" description="Disordered" evidence="5">
    <location>
        <begin position="1"/>
        <end position="28"/>
    </location>
</feature>
<dbReference type="AlphaFoldDB" id="A0A7S1CBG2"/>
<evidence type="ECO:0000259" key="6">
    <source>
        <dbReference type="Pfam" id="PF11698"/>
    </source>
</evidence>
<evidence type="ECO:0000256" key="5">
    <source>
        <dbReference type="SAM" id="MobiDB-lite"/>
    </source>
</evidence>
<keyword evidence="2" id="KW-0813">Transport</keyword>
<evidence type="ECO:0000313" key="7">
    <source>
        <dbReference type="EMBL" id="CAD8914757.1"/>
    </source>
</evidence>
<organism evidence="7">
    <name type="scientific">Bicosoecida sp. CB-2014</name>
    <dbReference type="NCBI Taxonomy" id="1486930"/>
    <lineage>
        <taxon>Eukaryota</taxon>
        <taxon>Sar</taxon>
        <taxon>Stramenopiles</taxon>
        <taxon>Bigyra</taxon>
        <taxon>Opalozoa</taxon>
        <taxon>Bicosoecida</taxon>
    </lineage>
</organism>
<protein>
    <recommendedName>
        <fullName evidence="6">ATPase V1 complex subunit H C-terminal domain-containing protein</fullName>
    </recommendedName>
</protein>
<dbReference type="Gene3D" id="1.25.40.150">
    <property type="entry name" value="V-type ATPase, subunit H, C-terminal domain"/>
    <property type="match status" value="1"/>
</dbReference>
<sequence>MAAERPWDNKAAAGAAGSGGGTPSGLAPRLERRMSASLADEIVEREDVVEAGRRIDWGRYVRAGETKDGVNLFLTGEDVDAIRTFGDEEPEALTELIATSDEGAGARYAQALVKVVTNIADPLVLRFALTLIEDLLEYKTPERAALFVVGGALQTAPFLRLLSTSTDAYVAYKAARSLAYLLSIHPEEGVATATLLAWVLRQLKAAASHGAERSSAWPSLTSAIASLMILLRCEVMRDMFLREHGVELLVALVATPDTQLCYEVAFCLWCMSQFEPARPVLISSGAVKAFTRLVRSGQREKILRMAFAALANIIGDDEFGGPALHIVSATKLLPSLQQLQEERKINDAELKEDAAFVKAKVEEAGSTATETGLAEYIRELDGGLLEWGACHTTAFWKENVRAMEAHDFGPLRRLLTLLDSSDDTMTLAVACFDVGEFARHHSHGRSVLARLGLKDRVMELIESENLEVRKQALLCCSKLMVSHWQFVKS</sequence>
<evidence type="ECO:0000256" key="1">
    <source>
        <dbReference type="ARBA" id="ARBA00008613"/>
    </source>
</evidence>
<dbReference type="InterPro" id="IPR011987">
    <property type="entry name" value="ATPase_V1-cplx_hsu_C"/>
</dbReference>
<comment type="similarity">
    <text evidence="1">Belongs to the V-ATPase H subunit family.</text>
</comment>
<evidence type="ECO:0000256" key="4">
    <source>
        <dbReference type="ARBA" id="ARBA00023065"/>
    </source>
</evidence>
<dbReference type="GO" id="GO:0046961">
    <property type="term" value="F:proton-transporting ATPase activity, rotational mechanism"/>
    <property type="evidence" value="ECO:0007669"/>
    <property type="project" value="InterPro"/>
</dbReference>
<accession>A0A7S1CBG2</accession>
<dbReference type="PANTHER" id="PTHR10698">
    <property type="entry name" value="V-TYPE PROTON ATPASE SUBUNIT H"/>
    <property type="match status" value="1"/>
</dbReference>
<dbReference type="GO" id="GO:0000221">
    <property type="term" value="C:vacuolar proton-transporting V-type ATPase, V1 domain"/>
    <property type="evidence" value="ECO:0007669"/>
    <property type="project" value="InterPro"/>
</dbReference>
<gene>
    <name evidence="7" type="ORF">BSP0115_LOCUS8010</name>
</gene>
<dbReference type="InterPro" id="IPR000225">
    <property type="entry name" value="Armadillo"/>
</dbReference>
<dbReference type="Pfam" id="PF11698">
    <property type="entry name" value="V-ATPase_H_C"/>
    <property type="match status" value="1"/>
</dbReference>
<dbReference type="EMBL" id="HBFS01011595">
    <property type="protein sequence ID" value="CAD8914757.1"/>
    <property type="molecule type" value="Transcribed_RNA"/>
</dbReference>
<dbReference type="PANTHER" id="PTHR10698:SF0">
    <property type="entry name" value="V-TYPE PROTON ATPASE SUBUNIT H"/>
    <property type="match status" value="1"/>
</dbReference>